<evidence type="ECO:0000259" key="2">
    <source>
        <dbReference type="Pfam" id="PF13967"/>
    </source>
</evidence>
<dbReference type="PANTHER" id="PTHR13018">
    <property type="entry name" value="PROBABLE MEMBRANE PROTEIN DUF221-RELATED"/>
    <property type="match status" value="1"/>
</dbReference>
<keyword evidence="4" id="KW-1185">Reference proteome</keyword>
<comment type="caution">
    <text evidence="3">The sequence shown here is derived from an EMBL/GenBank/DDBJ whole genome shotgun (WGS) entry which is preliminary data.</text>
</comment>
<evidence type="ECO:0000313" key="3">
    <source>
        <dbReference type="EMBL" id="KAL0575714.1"/>
    </source>
</evidence>
<gene>
    <name evidence="3" type="ORF">V5O48_006274</name>
</gene>
<keyword evidence="1" id="KW-0812">Transmembrane</keyword>
<name>A0ABR3FK13_9AGAR</name>
<reference evidence="3 4" key="1">
    <citation type="submission" date="2024-02" db="EMBL/GenBank/DDBJ databases">
        <title>A draft genome for the cacao thread blight pathogen Marasmius crinis-equi.</title>
        <authorList>
            <person name="Cohen S.P."/>
            <person name="Baruah I.K."/>
            <person name="Amoako-Attah I."/>
            <person name="Bukari Y."/>
            <person name="Meinhardt L.W."/>
            <person name="Bailey B.A."/>
        </authorList>
    </citation>
    <scope>NUCLEOTIDE SEQUENCE [LARGE SCALE GENOMIC DNA]</scope>
    <source>
        <strain evidence="3 4">GH-76</strain>
    </source>
</reference>
<protein>
    <recommendedName>
        <fullName evidence="2">CSC1/OSCA1-like N-terminal transmembrane domain-containing protein</fullName>
    </recommendedName>
</protein>
<evidence type="ECO:0000256" key="1">
    <source>
        <dbReference type="SAM" id="Phobius"/>
    </source>
</evidence>
<organism evidence="3 4">
    <name type="scientific">Marasmius crinis-equi</name>
    <dbReference type="NCBI Taxonomy" id="585013"/>
    <lineage>
        <taxon>Eukaryota</taxon>
        <taxon>Fungi</taxon>
        <taxon>Dikarya</taxon>
        <taxon>Basidiomycota</taxon>
        <taxon>Agaricomycotina</taxon>
        <taxon>Agaricomycetes</taxon>
        <taxon>Agaricomycetidae</taxon>
        <taxon>Agaricales</taxon>
        <taxon>Marasmiineae</taxon>
        <taxon>Marasmiaceae</taxon>
        <taxon>Marasmius</taxon>
    </lineage>
</organism>
<keyword evidence="1" id="KW-1133">Transmembrane helix</keyword>
<accession>A0ABR3FK13</accession>
<dbReference type="EMBL" id="JBAHYK010000281">
    <property type="protein sequence ID" value="KAL0575714.1"/>
    <property type="molecule type" value="Genomic_DNA"/>
</dbReference>
<dbReference type="InterPro" id="IPR045122">
    <property type="entry name" value="Csc1-like"/>
</dbReference>
<proteinExistence type="predicted"/>
<feature type="domain" description="CSC1/OSCA1-like N-terminal transmembrane" evidence="2">
    <location>
        <begin position="32"/>
        <end position="94"/>
    </location>
</feature>
<dbReference type="Proteomes" id="UP001465976">
    <property type="component" value="Unassembled WGS sequence"/>
</dbReference>
<dbReference type="Pfam" id="PF13967">
    <property type="entry name" value="RSN1_TM"/>
    <property type="match status" value="1"/>
</dbReference>
<keyword evidence="1" id="KW-0472">Membrane</keyword>
<feature type="transmembrane region" description="Helical" evidence="1">
    <location>
        <begin position="74"/>
        <end position="93"/>
    </location>
</feature>
<dbReference type="PANTHER" id="PTHR13018:SF5">
    <property type="entry name" value="RE44586P"/>
    <property type="match status" value="1"/>
</dbReference>
<feature type="non-terminal residue" evidence="3">
    <location>
        <position position="94"/>
    </location>
</feature>
<sequence>MFSASSPFLLYLLGDGDPDLPPGAPPTWFSPHEAHAHQAFFGWILPTIRTSEFTVLQIVGLDAAVLLSFFKMSFYLFSVCSFFAVFILMPINWT</sequence>
<dbReference type="InterPro" id="IPR032880">
    <property type="entry name" value="CSC1/OSCA1-like_N"/>
</dbReference>
<evidence type="ECO:0000313" key="4">
    <source>
        <dbReference type="Proteomes" id="UP001465976"/>
    </source>
</evidence>